<feature type="transmembrane region" description="Helical" evidence="1">
    <location>
        <begin position="178"/>
        <end position="199"/>
    </location>
</feature>
<dbReference type="AlphaFoldDB" id="A9KJL2"/>
<dbReference type="InterPro" id="IPR000326">
    <property type="entry name" value="PAP2/HPO"/>
</dbReference>
<feature type="transmembrane region" description="Helical" evidence="1">
    <location>
        <begin position="21"/>
        <end position="44"/>
    </location>
</feature>
<dbReference type="SMART" id="SM00014">
    <property type="entry name" value="acidPPc"/>
    <property type="match status" value="1"/>
</dbReference>
<dbReference type="SUPFAM" id="SSF48317">
    <property type="entry name" value="Acid phosphatase/Vanadium-dependent haloperoxidase"/>
    <property type="match status" value="1"/>
</dbReference>
<proteinExistence type="predicted"/>
<keyword evidence="1" id="KW-1133">Transmembrane helix</keyword>
<dbReference type="KEGG" id="cpy:Cphy_3685"/>
<evidence type="ECO:0000313" key="4">
    <source>
        <dbReference type="Proteomes" id="UP000000370"/>
    </source>
</evidence>
<evidence type="ECO:0000259" key="2">
    <source>
        <dbReference type="SMART" id="SM00014"/>
    </source>
</evidence>
<dbReference type="EMBL" id="CP000885">
    <property type="protein sequence ID" value="ABX44032.1"/>
    <property type="molecule type" value="Genomic_DNA"/>
</dbReference>
<evidence type="ECO:0000256" key="1">
    <source>
        <dbReference type="SAM" id="Phobius"/>
    </source>
</evidence>
<dbReference type="PANTHER" id="PTHR14969:SF13">
    <property type="entry name" value="AT30094P"/>
    <property type="match status" value="1"/>
</dbReference>
<dbReference type="STRING" id="357809.Cphy_3685"/>
<dbReference type="InterPro" id="IPR036938">
    <property type="entry name" value="PAP2/HPO_sf"/>
</dbReference>
<keyword evidence="1" id="KW-0472">Membrane</keyword>
<keyword evidence="4" id="KW-1185">Reference proteome</keyword>
<gene>
    <name evidence="3" type="ordered locus">Cphy_3685</name>
</gene>
<keyword evidence="1" id="KW-0812">Transmembrane</keyword>
<dbReference type="eggNOG" id="COG0671">
    <property type="taxonomic scope" value="Bacteria"/>
</dbReference>
<feature type="transmembrane region" description="Helical" evidence="1">
    <location>
        <begin position="248"/>
        <end position="271"/>
    </location>
</feature>
<accession>A9KJL2</accession>
<name>A9KJL2_LACP7</name>
<dbReference type="Pfam" id="PF01569">
    <property type="entry name" value="PAP2"/>
    <property type="match status" value="1"/>
</dbReference>
<dbReference type="CDD" id="cd03392">
    <property type="entry name" value="PAP2_like_2"/>
    <property type="match status" value="1"/>
</dbReference>
<sequence>MGGYMEFLYQLESIRNPFLSGIFRLFTLLGQEVVVLAVLCFFYWCYNKKLAYRISFGFFLSAILVQGLKITFRIPRPWIKDPLFKPVEDAINAATGYSFPSGHTQAATALYGTLALATKKRASKIMLFLVIAMVGLSRMYLGVHTPADVLTSFVITLATILLVYYFSNFELTKDKKVYLMIGIGVFAIALLIYCVTLYTNGTIELAYAADSCSAAAAGVGLAIGWYVESTYLNFNERACSNRMQVVKLLIGLTVTILLKEGLGFILGASITGKGVKYFLLVLWIMIGYPCIIKRFMNKA</sequence>
<feature type="transmembrane region" description="Helical" evidence="1">
    <location>
        <begin position="205"/>
        <end position="227"/>
    </location>
</feature>
<protein>
    <submittedName>
        <fullName evidence="3">Phosphoesterase PA-phosphatase related</fullName>
    </submittedName>
</protein>
<feature type="domain" description="Phosphatidic acid phosphatase type 2/haloperoxidase" evidence="2">
    <location>
        <begin position="49"/>
        <end position="164"/>
    </location>
</feature>
<feature type="transmembrane region" description="Helical" evidence="1">
    <location>
        <begin position="125"/>
        <end position="143"/>
    </location>
</feature>
<dbReference type="Gene3D" id="1.20.144.10">
    <property type="entry name" value="Phosphatidic acid phosphatase type 2/haloperoxidase"/>
    <property type="match status" value="1"/>
</dbReference>
<evidence type="ECO:0000313" key="3">
    <source>
        <dbReference type="EMBL" id="ABX44032.1"/>
    </source>
</evidence>
<feature type="transmembrane region" description="Helical" evidence="1">
    <location>
        <begin position="149"/>
        <end position="166"/>
    </location>
</feature>
<reference evidence="4" key="1">
    <citation type="submission" date="2007-11" db="EMBL/GenBank/DDBJ databases">
        <title>Complete genome sequence of Clostridium phytofermentans ISDg.</title>
        <authorList>
            <person name="Leschine S.B."/>
            <person name="Warnick T.A."/>
            <person name="Blanchard J.L."/>
            <person name="Schnell D.J."/>
            <person name="Petit E.L."/>
            <person name="LaTouf W.G."/>
            <person name="Copeland A."/>
            <person name="Lucas S."/>
            <person name="Lapidus A."/>
            <person name="Barry K."/>
            <person name="Glavina del Rio T."/>
            <person name="Dalin E."/>
            <person name="Tice H."/>
            <person name="Pitluck S."/>
            <person name="Kiss H."/>
            <person name="Brettin T."/>
            <person name="Bruce D."/>
            <person name="Detter J.C."/>
            <person name="Han C."/>
            <person name="Kuske C."/>
            <person name="Schmutz J."/>
            <person name="Larimer F."/>
            <person name="Land M."/>
            <person name="Hauser L."/>
            <person name="Kyrpides N."/>
            <person name="Kim E.A."/>
            <person name="Richardson P."/>
        </authorList>
    </citation>
    <scope>NUCLEOTIDE SEQUENCE [LARGE SCALE GENOMIC DNA]</scope>
    <source>
        <strain evidence="4">ATCC 700394 / DSM 18823 / ISDg</strain>
    </source>
</reference>
<dbReference type="Proteomes" id="UP000000370">
    <property type="component" value="Chromosome"/>
</dbReference>
<dbReference type="PANTHER" id="PTHR14969">
    <property type="entry name" value="SPHINGOSINE-1-PHOSPHATE PHOSPHOHYDROLASE"/>
    <property type="match status" value="1"/>
</dbReference>
<feature type="transmembrane region" description="Helical" evidence="1">
    <location>
        <begin position="277"/>
        <end position="296"/>
    </location>
</feature>
<organism evidence="3 4">
    <name type="scientific">Lachnoclostridium phytofermentans (strain ATCC 700394 / DSM 18823 / ISDg)</name>
    <name type="common">Clostridium phytofermentans</name>
    <dbReference type="NCBI Taxonomy" id="357809"/>
    <lineage>
        <taxon>Bacteria</taxon>
        <taxon>Bacillati</taxon>
        <taxon>Bacillota</taxon>
        <taxon>Clostridia</taxon>
        <taxon>Lachnospirales</taxon>
        <taxon>Lachnospiraceae</taxon>
    </lineage>
</organism>
<dbReference type="HOGENOM" id="CLU_068892_1_1_9"/>